<evidence type="ECO:0000313" key="1">
    <source>
        <dbReference type="EMBL" id="KAL3529270.1"/>
    </source>
</evidence>
<dbReference type="AlphaFoldDB" id="A0ABD3AFE8"/>
<name>A0ABD3AFE8_9GENT</name>
<proteinExistence type="predicted"/>
<organism evidence="1 2">
    <name type="scientific">Cinchona calisaya</name>
    <dbReference type="NCBI Taxonomy" id="153742"/>
    <lineage>
        <taxon>Eukaryota</taxon>
        <taxon>Viridiplantae</taxon>
        <taxon>Streptophyta</taxon>
        <taxon>Embryophyta</taxon>
        <taxon>Tracheophyta</taxon>
        <taxon>Spermatophyta</taxon>
        <taxon>Magnoliopsida</taxon>
        <taxon>eudicotyledons</taxon>
        <taxon>Gunneridae</taxon>
        <taxon>Pentapetalae</taxon>
        <taxon>asterids</taxon>
        <taxon>lamiids</taxon>
        <taxon>Gentianales</taxon>
        <taxon>Rubiaceae</taxon>
        <taxon>Cinchonoideae</taxon>
        <taxon>Cinchoneae</taxon>
        <taxon>Cinchona</taxon>
    </lineage>
</organism>
<sequence>MVHFVGSCDVCQRQKANNTTSSKLLQPPIPTKVWSDISMDFIDGLSMSYGKWVILVVVDRSSKFIHFLALSHPYTALSVAQIFMDQVFKIHRIAPNHCQ</sequence>
<accession>A0ABD3AFE8</accession>
<dbReference type="PANTHER" id="PTHR45835:SF99">
    <property type="entry name" value="CHROMO DOMAIN-CONTAINING PROTEIN-RELATED"/>
    <property type="match status" value="1"/>
</dbReference>
<keyword evidence="2" id="KW-1185">Reference proteome</keyword>
<dbReference type="Proteomes" id="UP001630127">
    <property type="component" value="Unassembled WGS sequence"/>
</dbReference>
<reference evidence="1 2" key="1">
    <citation type="submission" date="2024-11" db="EMBL/GenBank/DDBJ databases">
        <title>A near-complete genome assembly of Cinchona calisaya.</title>
        <authorList>
            <person name="Lian D.C."/>
            <person name="Zhao X.W."/>
            <person name="Wei L."/>
        </authorList>
    </citation>
    <scope>NUCLEOTIDE SEQUENCE [LARGE SCALE GENOMIC DNA]</scope>
    <source>
        <tissue evidence="1">Nenye</tissue>
    </source>
</reference>
<dbReference type="PANTHER" id="PTHR45835">
    <property type="entry name" value="YALI0A06105P"/>
    <property type="match status" value="1"/>
</dbReference>
<dbReference type="InterPro" id="IPR036397">
    <property type="entry name" value="RNaseH_sf"/>
</dbReference>
<comment type="caution">
    <text evidence="1">The sequence shown here is derived from an EMBL/GenBank/DDBJ whole genome shotgun (WGS) entry which is preliminary data.</text>
</comment>
<gene>
    <name evidence="1" type="ORF">ACH5RR_008592</name>
</gene>
<protein>
    <recommendedName>
        <fullName evidence="3">Integrase</fullName>
    </recommendedName>
</protein>
<dbReference type="Gene3D" id="3.30.420.10">
    <property type="entry name" value="Ribonuclease H-like superfamily/Ribonuclease H"/>
    <property type="match status" value="1"/>
</dbReference>
<dbReference type="InterPro" id="IPR012337">
    <property type="entry name" value="RNaseH-like_sf"/>
</dbReference>
<evidence type="ECO:0000313" key="2">
    <source>
        <dbReference type="Proteomes" id="UP001630127"/>
    </source>
</evidence>
<dbReference type="SUPFAM" id="SSF53098">
    <property type="entry name" value="Ribonuclease H-like"/>
    <property type="match status" value="1"/>
</dbReference>
<evidence type="ECO:0008006" key="3">
    <source>
        <dbReference type="Google" id="ProtNLM"/>
    </source>
</evidence>
<dbReference type="EMBL" id="JBJUIK010000004">
    <property type="protein sequence ID" value="KAL3529270.1"/>
    <property type="molecule type" value="Genomic_DNA"/>
</dbReference>